<dbReference type="InterPro" id="IPR002848">
    <property type="entry name" value="Translin_fam"/>
</dbReference>
<keyword evidence="8" id="KW-1185">Reference proteome</keyword>
<organism evidence="7 8">
    <name type="scientific">Parthenolecanium corni</name>
    <dbReference type="NCBI Taxonomy" id="536013"/>
    <lineage>
        <taxon>Eukaryota</taxon>
        <taxon>Metazoa</taxon>
        <taxon>Ecdysozoa</taxon>
        <taxon>Arthropoda</taxon>
        <taxon>Hexapoda</taxon>
        <taxon>Insecta</taxon>
        <taxon>Pterygota</taxon>
        <taxon>Neoptera</taxon>
        <taxon>Paraneoptera</taxon>
        <taxon>Hemiptera</taxon>
        <taxon>Sternorrhyncha</taxon>
        <taxon>Coccoidea</taxon>
        <taxon>Coccidae</taxon>
        <taxon>Parthenolecanium</taxon>
    </lineage>
</organism>
<evidence type="ECO:0000256" key="2">
    <source>
        <dbReference type="ARBA" id="ARBA00004496"/>
    </source>
</evidence>
<gene>
    <name evidence="7" type="ORF">V9T40_012078</name>
</gene>
<dbReference type="Gene3D" id="1.20.58.200">
    <property type="entry name" value="Translin, domain 2"/>
    <property type="match status" value="1"/>
</dbReference>
<evidence type="ECO:0000256" key="5">
    <source>
        <dbReference type="ARBA" id="ARBA00023242"/>
    </source>
</evidence>
<reference evidence="7 8" key="1">
    <citation type="submission" date="2024-03" db="EMBL/GenBank/DDBJ databases">
        <title>Adaptation during the transition from Ophiocordyceps entomopathogen to insect associate is accompanied by gene loss and intensified selection.</title>
        <authorList>
            <person name="Ward C.M."/>
            <person name="Onetto C.A."/>
            <person name="Borneman A.R."/>
        </authorList>
    </citation>
    <scope>NUCLEOTIDE SEQUENCE [LARGE SCALE GENOMIC DNA]</scope>
    <source>
        <strain evidence="7">AWRI1</strain>
        <tissue evidence="7">Single Adult Female</tissue>
    </source>
</reference>
<proteinExistence type="inferred from homology"/>
<dbReference type="GO" id="GO:0046872">
    <property type="term" value="F:metal ion binding"/>
    <property type="evidence" value="ECO:0007669"/>
    <property type="project" value="UniProtKB-KW"/>
</dbReference>
<evidence type="ECO:0008006" key="9">
    <source>
        <dbReference type="Google" id="ProtNLM"/>
    </source>
</evidence>
<keyword evidence="6" id="KW-0479">Metal-binding</keyword>
<dbReference type="Proteomes" id="UP001367676">
    <property type="component" value="Unassembled WGS sequence"/>
</dbReference>
<comment type="caution">
    <text evidence="7">The sequence shown here is derived from an EMBL/GenBank/DDBJ whole genome shotgun (WGS) entry which is preliminary data.</text>
</comment>
<evidence type="ECO:0000256" key="6">
    <source>
        <dbReference type="PIRSR" id="PIRSR602848-1"/>
    </source>
</evidence>
<keyword evidence="4" id="KW-0963">Cytoplasm</keyword>
<dbReference type="InterPro" id="IPR016069">
    <property type="entry name" value="Translin_C"/>
</dbReference>
<evidence type="ECO:0000256" key="1">
    <source>
        <dbReference type="ARBA" id="ARBA00004123"/>
    </source>
</evidence>
<keyword evidence="6" id="KW-0460">Magnesium</keyword>
<evidence type="ECO:0000313" key="7">
    <source>
        <dbReference type="EMBL" id="KAK7575792.1"/>
    </source>
</evidence>
<dbReference type="PANTHER" id="PTHR10741">
    <property type="entry name" value="TRANSLIN AND TRANSLIN ASSOCIATED PROTEIN X"/>
    <property type="match status" value="1"/>
</dbReference>
<dbReference type="InterPro" id="IPR016068">
    <property type="entry name" value="Translin_N"/>
</dbReference>
<sequence>MHKHRRKPSNKSDETISNSTCSSAVIQLFRNFALELEEKQDRYERLVKIGRDITVESKRLIFFLHSHRRGTEDGENVLREGKTRLINIVKFQFSKILKELEDRDIHQYLRAFSFGVQEFIEAFSFYHFLVTETLLTFEEVKDFLECNSQIQTQTNVPSDGDSKDFDKIEPPLSSSPPKTLNTNWIVPHNHCIITMLDYVLGLNDLTGELMRYSINQVANGEIPAAFDICRFMTNLYSGMLSVSLNSREYSRKMFTVIQSVKKVEMACYTVRVRGSEMPKKLIFSVLEDENVCEDDTHF</sequence>
<dbReference type="Pfam" id="PF01997">
    <property type="entry name" value="Translin"/>
    <property type="match status" value="1"/>
</dbReference>
<evidence type="ECO:0000256" key="3">
    <source>
        <dbReference type="ARBA" id="ARBA00005902"/>
    </source>
</evidence>
<protein>
    <recommendedName>
        <fullName evidence="9">Translin-associated protein X</fullName>
    </recommendedName>
</protein>
<accession>A0AAN9XZ02</accession>
<evidence type="ECO:0000256" key="4">
    <source>
        <dbReference type="ARBA" id="ARBA00022490"/>
    </source>
</evidence>
<feature type="binding site" evidence="6">
    <location>
        <position position="208"/>
    </location>
    <ligand>
        <name>Mg(2+)</name>
        <dbReference type="ChEBI" id="CHEBI:18420"/>
    </ligand>
</feature>
<name>A0AAN9XZ02_9HEMI</name>
<evidence type="ECO:0000313" key="8">
    <source>
        <dbReference type="Proteomes" id="UP001367676"/>
    </source>
</evidence>
<feature type="binding site" evidence="6">
    <location>
        <position position="121"/>
    </location>
    <ligand>
        <name>Mg(2+)</name>
        <dbReference type="ChEBI" id="CHEBI:18420"/>
    </ligand>
</feature>
<dbReference type="Gene3D" id="1.20.58.190">
    <property type="entry name" value="Translin, domain 1"/>
    <property type="match status" value="1"/>
</dbReference>
<dbReference type="CDD" id="cd14820">
    <property type="entry name" value="TRAX"/>
    <property type="match status" value="1"/>
</dbReference>
<comment type="similarity">
    <text evidence="3">Belongs to the translin family.</text>
</comment>
<dbReference type="SUPFAM" id="SSF74784">
    <property type="entry name" value="Translin"/>
    <property type="match status" value="1"/>
</dbReference>
<dbReference type="GO" id="GO:0043565">
    <property type="term" value="F:sequence-specific DNA binding"/>
    <property type="evidence" value="ECO:0007669"/>
    <property type="project" value="InterPro"/>
</dbReference>
<dbReference type="GO" id="GO:0005737">
    <property type="term" value="C:cytoplasm"/>
    <property type="evidence" value="ECO:0007669"/>
    <property type="project" value="UniProtKB-SubCell"/>
</dbReference>
<dbReference type="InterPro" id="IPR036081">
    <property type="entry name" value="Translin_sf"/>
</dbReference>
<dbReference type="GO" id="GO:0005634">
    <property type="term" value="C:nucleus"/>
    <property type="evidence" value="ECO:0007669"/>
    <property type="project" value="UniProtKB-SubCell"/>
</dbReference>
<dbReference type="EMBL" id="JBBCAQ010000036">
    <property type="protein sequence ID" value="KAK7575792.1"/>
    <property type="molecule type" value="Genomic_DNA"/>
</dbReference>
<keyword evidence="5" id="KW-0539">Nucleus</keyword>
<dbReference type="AlphaFoldDB" id="A0AAN9XZ02"/>
<dbReference type="FunFam" id="1.20.58.200:FF:000001">
    <property type="entry name" value="Translin-associated factor X"/>
    <property type="match status" value="1"/>
</dbReference>
<comment type="subcellular location">
    <subcellularLocation>
        <location evidence="2">Cytoplasm</location>
    </subcellularLocation>
    <subcellularLocation>
        <location evidence="1">Nucleus</location>
    </subcellularLocation>
</comment>